<proteinExistence type="predicted"/>
<evidence type="ECO:0000313" key="2">
    <source>
        <dbReference type="Proteomes" id="UP000238071"/>
    </source>
</evidence>
<gene>
    <name evidence="1" type="ORF">B0F88_10373</name>
</gene>
<dbReference type="OrthoDB" id="7260048at2"/>
<name>A0A2S6H5E2_9GAMM</name>
<dbReference type="InterPro" id="IPR014729">
    <property type="entry name" value="Rossmann-like_a/b/a_fold"/>
</dbReference>
<reference evidence="1 2" key="1">
    <citation type="submission" date="2018-02" db="EMBL/GenBank/DDBJ databases">
        <title>Subsurface microbial communities from deep shales in Ohio and West Virginia, USA.</title>
        <authorList>
            <person name="Wrighton K."/>
        </authorList>
    </citation>
    <scope>NUCLEOTIDE SEQUENCE [LARGE SCALE GENOMIC DNA]</scope>
    <source>
        <strain evidence="1 2">OWC-G53F</strain>
    </source>
</reference>
<organism evidence="1 2">
    <name type="scientific">Methylobacter tundripaludum</name>
    <dbReference type="NCBI Taxonomy" id="173365"/>
    <lineage>
        <taxon>Bacteria</taxon>
        <taxon>Pseudomonadati</taxon>
        <taxon>Pseudomonadota</taxon>
        <taxon>Gammaproteobacteria</taxon>
        <taxon>Methylococcales</taxon>
        <taxon>Methylococcaceae</taxon>
        <taxon>Methylobacter</taxon>
    </lineage>
</organism>
<dbReference type="AlphaFoldDB" id="A0A2S6H5E2"/>
<evidence type="ECO:0000313" key="1">
    <source>
        <dbReference type="EMBL" id="PPK72640.1"/>
    </source>
</evidence>
<protein>
    <submittedName>
        <fullName evidence="1">Uncharacterized protein</fullName>
    </submittedName>
</protein>
<dbReference type="EMBL" id="PTIY01000003">
    <property type="protein sequence ID" value="PPK72640.1"/>
    <property type="molecule type" value="Genomic_DNA"/>
</dbReference>
<dbReference type="Proteomes" id="UP000238071">
    <property type="component" value="Unassembled WGS sequence"/>
</dbReference>
<comment type="caution">
    <text evidence="1">The sequence shown here is derived from an EMBL/GenBank/DDBJ whole genome shotgun (WGS) entry which is preliminary data.</text>
</comment>
<sequence length="135" mass="15247">MNPIRVLSLGAGVQSSTLAPMAAHGEIDMPDCAIFADTQSEPDSVYKWLHWLEQQLPYPIHRVTTGNISEIALVVRTSKNGNNYQQSAPPAWITEGDGRINLLRRQCTVDFKIDPIRRKLRELPEHHQPKLKIKA</sequence>
<keyword evidence="2" id="KW-1185">Reference proteome</keyword>
<dbReference type="Gene3D" id="3.40.50.620">
    <property type="entry name" value="HUPs"/>
    <property type="match status" value="1"/>
</dbReference>
<dbReference type="RefSeq" id="WP_104422738.1">
    <property type="nucleotide sequence ID" value="NZ_PTIY01000003.1"/>
</dbReference>
<accession>A0A2S6H5E2</accession>